<dbReference type="Pfam" id="PF26574">
    <property type="entry name" value="GAIN_ADGRG2"/>
    <property type="match status" value="1"/>
</dbReference>
<accession>A0A671TV47</accession>
<dbReference type="Pfam" id="PF00002">
    <property type="entry name" value="7tm_2"/>
    <property type="match status" value="1"/>
</dbReference>
<feature type="transmembrane region" description="Helical" evidence="16">
    <location>
        <begin position="2165"/>
        <end position="2188"/>
    </location>
</feature>
<dbReference type="Proteomes" id="UP000472265">
    <property type="component" value="Chromosome 22"/>
</dbReference>
<keyword evidence="7" id="KW-0297">G-protein coupled receptor</keyword>
<evidence type="ECO:0000256" key="11">
    <source>
        <dbReference type="ARBA" id="ARBA00023180"/>
    </source>
</evidence>
<keyword evidence="10" id="KW-0675">Receptor</keyword>
<evidence type="ECO:0000256" key="4">
    <source>
        <dbReference type="ARBA" id="ARBA00022692"/>
    </source>
</evidence>
<reference evidence="19" key="3">
    <citation type="submission" date="2025-09" db="UniProtKB">
        <authorList>
            <consortium name="Ensembl"/>
        </authorList>
    </citation>
    <scope>IDENTIFICATION</scope>
</reference>
<keyword evidence="12" id="KW-0807">Transducer</keyword>
<dbReference type="InterPro" id="IPR000832">
    <property type="entry name" value="GPCR_2_secretin-like"/>
</dbReference>
<feature type="region of interest" description="Disordered" evidence="15">
    <location>
        <begin position="898"/>
        <end position="934"/>
    </location>
</feature>
<dbReference type="InParanoid" id="A0A671TV47"/>
<feature type="transmembrane region" description="Helical" evidence="16">
    <location>
        <begin position="1935"/>
        <end position="1958"/>
    </location>
</feature>
<keyword evidence="4 16" id="KW-0812">Transmembrane</keyword>
<feature type="domain" description="GAIN-B" evidence="17">
    <location>
        <begin position="1739"/>
        <end position="1922"/>
    </location>
</feature>
<evidence type="ECO:0000256" key="8">
    <source>
        <dbReference type="ARBA" id="ARBA00023136"/>
    </source>
</evidence>
<feature type="region of interest" description="Disordered" evidence="15">
    <location>
        <begin position="2260"/>
        <end position="2297"/>
    </location>
</feature>
<dbReference type="InterPro" id="IPR046338">
    <property type="entry name" value="GAIN_dom_sf"/>
</dbReference>
<feature type="region of interest" description="Disordered" evidence="15">
    <location>
        <begin position="44"/>
        <end position="161"/>
    </location>
</feature>
<feature type="region of interest" description="Disordered" evidence="15">
    <location>
        <begin position="208"/>
        <end position="292"/>
    </location>
</feature>
<feature type="region of interest" description="Disordered" evidence="15">
    <location>
        <begin position="1271"/>
        <end position="1291"/>
    </location>
</feature>
<dbReference type="GO" id="GO:0007189">
    <property type="term" value="P:adenylate cyclase-activating G protein-coupled receptor signaling pathway"/>
    <property type="evidence" value="ECO:0007669"/>
    <property type="project" value="TreeGrafter"/>
</dbReference>
<dbReference type="GO" id="GO:0060347">
    <property type="term" value="P:heart trabecula formation"/>
    <property type="evidence" value="ECO:0007669"/>
    <property type="project" value="TreeGrafter"/>
</dbReference>
<keyword evidence="5" id="KW-0732">Signal</keyword>
<evidence type="ECO:0000313" key="20">
    <source>
        <dbReference type="Proteomes" id="UP000472265"/>
    </source>
</evidence>
<feature type="region of interest" description="Disordered" evidence="15">
    <location>
        <begin position="568"/>
        <end position="603"/>
    </location>
</feature>
<feature type="region of interest" description="Disordered" evidence="15">
    <location>
        <begin position="390"/>
        <end position="409"/>
    </location>
</feature>
<dbReference type="InterPro" id="IPR058857">
    <property type="entry name" value="GAIN_ADGRG2/6"/>
</dbReference>
<keyword evidence="11" id="KW-0325">Glycoprotein</keyword>
<evidence type="ECO:0000256" key="5">
    <source>
        <dbReference type="ARBA" id="ARBA00022729"/>
    </source>
</evidence>
<dbReference type="PRINTS" id="PR00249">
    <property type="entry name" value="GPCRSECRETIN"/>
</dbReference>
<dbReference type="GO" id="GO:0005886">
    <property type="term" value="C:plasma membrane"/>
    <property type="evidence" value="ECO:0007669"/>
    <property type="project" value="UniProtKB-SubCell"/>
</dbReference>
<feature type="domain" description="G-protein coupled receptors family 2 profile 2" evidence="18">
    <location>
        <begin position="1933"/>
        <end position="2189"/>
    </location>
</feature>
<dbReference type="PROSITE" id="PS00650">
    <property type="entry name" value="G_PROTEIN_RECEP_F2_2"/>
    <property type="match status" value="1"/>
</dbReference>
<feature type="region of interest" description="Disordered" evidence="15">
    <location>
        <begin position="2217"/>
        <end position="2243"/>
    </location>
</feature>
<dbReference type="Gene3D" id="2.60.220.50">
    <property type="match status" value="1"/>
</dbReference>
<feature type="compositionally biased region" description="Polar residues" evidence="15">
    <location>
        <begin position="334"/>
        <end position="343"/>
    </location>
</feature>
<feature type="transmembrane region" description="Helical" evidence="16">
    <location>
        <begin position="2090"/>
        <end position="2116"/>
    </location>
</feature>
<dbReference type="OrthoDB" id="10037534at2759"/>
<feature type="compositionally biased region" description="Polar residues" evidence="15">
    <location>
        <begin position="899"/>
        <end position="909"/>
    </location>
</feature>
<dbReference type="GeneID" id="115574081"/>
<comment type="subcellular location">
    <subcellularLocation>
        <location evidence="1">Cell membrane</location>
        <topology evidence="1">Multi-pass membrane protein</topology>
    </subcellularLocation>
</comment>
<evidence type="ECO:0000256" key="7">
    <source>
        <dbReference type="ARBA" id="ARBA00023040"/>
    </source>
</evidence>
<evidence type="ECO:0000256" key="16">
    <source>
        <dbReference type="SAM" id="Phobius"/>
    </source>
</evidence>
<dbReference type="Ensembl" id="ENSSAUT00010006376.1">
    <property type="protein sequence ID" value="ENSSAUP00010005924.1"/>
    <property type="gene ID" value="ENSSAUG00010003000.1"/>
</dbReference>
<keyword evidence="20" id="KW-1185">Reference proteome</keyword>
<dbReference type="Pfam" id="PF25307">
    <property type="entry name" value="SEA_Gpr126"/>
    <property type="match status" value="1"/>
</dbReference>
<evidence type="ECO:0000256" key="9">
    <source>
        <dbReference type="ARBA" id="ARBA00023157"/>
    </source>
</evidence>
<evidence type="ECO:0000256" key="1">
    <source>
        <dbReference type="ARBA" id="ARBA00004651"/>
    </source>
</evidence>
<dbReference type="Gene3D" id="1.20.1070.10">
    <property type="entry name" value="Rhodopsin 7-helix transmembrane proteins"/>
    <property type="match status" value="1"/>
</dbReference>
<feature type="compositionally biased region" description="Low complexity" evidence="15">
    <location>
        <begin position="1366"/>
        <end position="1384"/>
    </location>
</feature>
<dbReference type="GO" id="GO:0022011">
    <property type="term" value="P:myelination in peripheral nervous system"/>
    <property type="evidence" value="ECO:0007669"/>
    <property type="project" value="TreeGrafter"/>
</dbReference>
<reference evidence="19" key="1">
    <citation type="submission" date="2021-04" db="EMBL/GenBank/DDBJ databases">
        <authorList>
            <consortium name="Wellcome Sanger Institute Data Sharing"/>
        </authorList>
    </citation>
    <scope>NUCLEOTIDE SEQUENCE [LARGE SCALE GENOMIC DNA]</scope>
</reference>
<evidence type="ECO:0000256" key="14">
    <source>
        <dbReference type="ARBA" id="ARBA00082039"/>
    </source>
</evidence>
<feature type="transmembrane region" description="Helical" evidence="16">
    <location>
        <begin position="2137"/>
        <end position="2159"/>
    </location>
</feature>
<feature type="compositionally biased region" description="Low complexity" evidence="15">
    <location>
        <begin position="1271"/>
        <end position="1287"/>
    </location>
</feature>
<dbReference type="GO" id="GO:0004930">
    <property type="term" value="F:G protein-coupled receptor activity"/>
    <property type="evidence" value="ECO:0007669"/>
    <property type="project" value="UniProtKB-KW"/>
</dbReference>
<protein>
    <recommendedName>
        <fullName evidence="13">Adhesion G-protein coupled receptor G6</fullName>
    </recommendedName>
    <alternativeName>
        <fullName evidence="14">G-protein coupled receptor 126</fullName>
    </alternativeName>
</protein>
<dbReference type="InterPro" id="IPR057333">
    <property type="entry name" value="SEA_Gpr126"/>
</dbReference>
<dbReference type="CDD" id="cd15996">
    <property type="entry name" value="7tmB2_GPR126"/>
    <property type="match status" value="1"/>
</dbReference>
<dbReference type="GO" id="GO:0007166">
    <property type="term" value="P:cell surface receptor signaling pathway"/>
    <property type="evidence" value="ECO:0007669"/>
    <property type="project" value="InterPro"/>
</dbReference>
<evidence type="ECO:0000256" key="2">
    <source>
        <dbReference type="ARBA" id="ARBA00007343"/>
    </source>
</evidence>
<dbReference type="SMART" id="SM00303">
    <property type="entry name" value="GPS"/>
    <property type="match status" value="1"/>
</dbReference>
<feature type="compositionally biased region" description="Low complexity" evidence="15">
    <location>
        <begin position="797"/>
        <end position="811"/>
    </location>
</feature>
<evidence type="ECO:0000256" key="15">
    <source>
        <dbReference type="SAM" id="MobiDB-lite"/>
    </source>
</evidence>
<dbReference type="GeneTree" id="ENSGT00940000155621"/>
<feature type="compositionally biased region" description="Low complexity" evidence="15">
    <location>
        <begin position="2268"/>
        <end position="2297"/>
    </location>
</feature>
<keyword evidence="3" id="KW-1003">Cell membrane</keyword>
<sequence length="2333" mass="251297">MASGLMCGGLATVKDSSAAVTSRSGPQTAGPAAHIRRLRHVFGLTATGSSVSDTPRAPAPPGTPNRQTWPGRPSRLRSLSSSQSSPPTQDPASQTRLSAPNPPARPEPARPRPPLSLPRPPSHRSSKTSLGFISTPLIWQGRKRPTGGRRPTATRAPSGPVVHITKPAALPTELKHTARPAYTTQKGGFRHTTAAAQSTSGLNFSHQLTTTQHSKPPPESGVSVSSPGKHIEEDAKAPPASSSSLLSSSSALSNRKNKPVVPQWSLLSTSENHTDPRINWTDPLETQSNEYSSGPEAFVYDLTELSEEGSAFSLYEFDAVYSLDAPATPGPDAPNQQSINQSDPRGASLPLTPSEGSEVLRDLETPADRDPSPTHSQDRLMSGTVGLISRSQTPQTHHSSSTGQKQEDSFHIQAVTQKLETFKPAPSLLTPPRSSLLLMQPTPSFLTVHLSSSASLAEIFPKQVFSSLQPHKAEQISYSSLSVTPLDSVHETDITGTTDISPKTSSSNVFRFPLDFHLSSSSSLLTPFTSSHTITPSASSSVTLTSQTPTWPRLSSSLLLWSSTIPLPPSARPSSPQQVEQRPSDAGGIVESGHVSESGGVSRNLQPSLLSSLPLSSNLQRDFVVTRVDTASSVSPPLFSKASHESQMPVVDGVLLAEYHLLSAEESSNNMSEPFRSRLPYIEGNQPPDTHSGLFVSQIKPSGLSAENLASSTDVLALSQLGSSEVLWPSSHATILSVSQFLVHSDQRELSDIDTRSDESRPENHPAVGFTSMTAAGIWASERTPALLQAESDQTQPSISSSPSNTFPSASALFSHHPENLSITVSTETPPAATVIQAARTTERMVEQETAVSSSSFSPNPIVENSTSSSGLLDRRASSLTFNGDPWRLPHTLSHLDTDNQLNTNSRGSQALVDHGDAFNHPTSPSSNPSVMVTTQTPALHSSQSAQLGTDAPRHASGLDYMYQSGLEQTNTEHTGYLTDTHGSEHTHLGTQVDAGTSLDAGETLNMSQRPDVDFREQFMSFAGTPPLLSPSLSPAETQTPPFPAISPYITVSSLPPLPVVSASIEEAQFVSLSPSWLISEFQRPTTTQSPLENHLQSLQRSTTYPVRQSVQQFITVSRSLPLNQSFTPHSAALVSDKDELLPELVNASQTGFIPGPVLSPEASNNLTTAAKLVHLSAAFDPADVVPKIHEQASAEDGNTTLNEMLNAPTGRQVNLNPEAALHTQPFPVEMQTTSSCPTSALVYQQSSAASPQPTGAPVIQAPLHISGLNIPSSTPVSGPPTSSSIGAPGQGFISANTAGFKNISMSNATTVTAPKDSPSVQSERTKAEDVTAFIENGRMEAPEGNETGSEPTSDLSETAGTSAKPSLNSSPSLSNHSGSQNSGVLKNPEQSDDEVKETQLSSASPVVLNAHHFTTTKTTSPSAPFRAVGTSASSLKKASVRPTSGPPTVDLAAEPALPCQCKQRFHFTCLCGVSSGNKRSFYRISFVVDDAGAALAPADVERAVDLWLNQTFQNWTHAVYVDFIRVQPTAQSGGNPASYSCQALLYYDYISNQSLGEADVSARLSSREGLMSSGLQIQPASTEVRLIENCPEENPLHYHWPESQPKVTQYLPCFPNKEQSTSRTCEINTLNFSSYWSPADLSNCTDIDTIEVSAENAAEVAGKLVAITNSELSNEEVSKVVTKVKQLVNVAKINTTLASTVVTIISNVMNNKTALPATSEIALKTVDELVQKIEFEGPSVSITSKHLALGISALNTTMFNGTSFSAFIAPNSTRPQIDFGSEQVNPHAQVTLPASLLSNVPLSEADRSTLSRINFIFFNNTNLFQKEQGGRSLNSYVVASSVGNFSIRNLEEPVEIEIAHLSEQPSLNPRCMFWDFDMNGGDGGWNEEGCNVSAKSSSNKTVCLCNHLTHFGILMDISGASPHIDAKNNKILTFITYIGCGISAIFSAATLLTYIAFEKLRRDYPSKILMNLSTSLLFLNMVFLLDGWLASLQTDWLCLSVAVFLHYFLLTSFTWMGLESIHMYIALVKVFNTYIRRYILKFCIVGWGVPAVLVGIVVSVDKNSYGLQKYGRGESGEGSSEFCWIQNSVVFYVTCVGYFCVVFLLNVAMFIVVMLQICGRNGKRSNRTLREEVLRNLRSVVSLTFLLGMTWGFALFAWGPVNLAFMYLFSIFNSLQGLFIFIFHCALKENVQKQWRRYLCCGRFRLSDNSDWSKTATNNTKKVSSDNLGKSLSSSSFGSSTANWTSKAKATLNPFTKRHSNTDKCYSNQTSPRSISSSPSSSEVQPNSSPSSSSILPVSQMIDKVKDYCSTRSDNFYKNIIMSDSFAHSTRF</sequence>
<feature type="compositionally biased region" description="Low complexity" evidence="15">
    <location>
        <begin position="148"/>
        <end position="157"/>
    </location>
</feature>
<keyword evidence="6 16" id="KW-1133">Transmembrane helix</keyword>
<dbReference type="PANTHER" id="PTHR12011:SF290">
    <property type="entry name" value="ADHESION G-PROTEIN COUPLED RECEPTOR G6"/>
    <property type="match status" value="1"/>
</dbReference>
<dbReference type="PANTHER" id="PTHR12011">
    <property type="entry name" value="ADHESION G-PROTEIN COUPLED RECEPTOR"/>
    <property type="match status" value="1"/>
</dbReference>
<dbReference type="PROSITE" id="PS50221">
    <property type="entry name" value="GAIN_B"/>
    <property type="match status" value="1"/>
</dbReference>
<keyword evidence="8 16" id="KW-0472">Membrane</keyword>
<evidence type="ECO:0000256" key="12">
    <source>
        <dbReference type="ARBA" id="ARBA00023224"/>
    </source>
</evidence>
<feature type="compositionally biased region" description="Polar residues" evidence="15">
    <location>
        <begin position="1347"/>
        <end position="1365"/>
    </location>
</feature>
<feature type="compositionally biased region" description="Pro residues" evidence="15">
    <location>
        <begin position="100"/>
        <end position="120"/>
    </location>
</feature>
<feature type="compositionally biased region" description="Low complexity" evidence="15">
    <location>
        <begin position="390"/>
        <end position="404"/>
    </location>
</feature>
<feature type="compositionally biased region" description="Low complexity" evidence="15">
    <location>
        <begin position="237"/>
        <end position="253"/>
    </location>
</feature>
<name>A0A671TV47_SPAAU</name>
<evidence type="ECO:0000313" key="19">
    <source>
        <dbReference type="Ensembl" id="ENSSAUP00010005924.1"/>
    </source>
</evidence>
<feature type="region of interest" description="Disordered" evidence="15">
    <location>
        <begin position="789"/>
        <end position="812"/>
    </location>
</feature>
<evidence type="ECO:0000256" key="3">
    <source>
        <dbReference type="ARBA" id="ARBA00022475"/>
    </source>
</evidence>
<feature type="compositionally biased region" description="Polar residues" evidence="15">
    <location>
        <begin position="921"/>
        <end position="934"/>
    </location>
</feature>
<reference evidence="19" key="2">
    <citation type="submission" date="2025-08" db="UniProtKB">
        <authorList>
            <consortium name="Ensembl"/>
        </authorList>
    </citation>
    <scope>IDENTIFICATION</scope>
</reference>
<dbReference type="InterPro" id="IPR017983">
    <property type="entry name" value="GPCR_2_secretin-like_CS"/>
</dbReference>
<feature type="compositionally biased region" description="Low complexity" evidence="15">
    <location>
        <begin position="2226"/>
        <end position="2243"/>
    </location>
</feature>
<feature type="transmembrane region" description="Helical" evidence="16">
    <location>
        <begin position="1997"/>
        <end position="2019"/>
    </location>
</feature>
<feature type="transmembrane region" description="Helical" evidence="16">
    <location>
        <begin position="1970"/>
        <end position="1991"/>
    </location>
</feature>
<dbReference type="PROSITE" id="PS50261">
    <property type="entry name" value="G_PROTEIN_RECEP_F2_4"/>
    <property type="match status" value="1"/>
</dbReference>
<evidence type="ECO:0000256" key="6">
    <source>
        <dbReference type="ARBA" id="ARBA00022989"/>
    </source>
</evidence>
<feature type="transmembrane region" description="Helical" evidence="16">
    <location>
        <begin position="2039"/>
        <end position="2061"/>
    </location>
</feature>
<proteinExistence type="inferred from homology"/>
<feature type="compositionally biased region" description="Polar residues" evidence="15">
    <location>
        <begin position="850"/>
        <end position="871"/>
    </location>
</feature>
<evidence type="ECO:0000259" key="18">
    <source>
        <dbReference type="PROSITE" id="PS50261"/>
    </source>
</evidence>
<feature type="region of interest" description="Disordered" evidence="15">
    <location>
        <begin position="325"/>
        <end position="354"/>
    </location>
</feature>
<dbReference type="FunFam" id="1.20.1070.10:FF:000052">
    <property type="entry name" value="Adhesion G-protein coupled receptor G6"/>
    <property type="match status" value="1"/>
</dbReference>
<feature type="compositionally biased region" description="Low complexity" evidence="15">
    <location>
        <begin position="587"/>
        <end position="603"/>
    </location>
</feature>
<dbReference type="Pfam" id="PF01825">
    <property type="entry name" value="GPS"/>
    <property type="match status" value="1"/>
</dbReference>
<evidence type="ECO:0000259" key="17">
    <source>
        <dbReference type="PROSITE" id="PS50221"/>
    </source>
</evidence>
<dbReference type="InterPro" id="IPR017981">
    <property type="entry name" value="GPCR_2-like_7TM"/>
</dbReference>
<feature type="region of interest" description="Disordered" evidence="15">
    <location>
        <begin position="843"/>
        <end position="873"/>
    </location>
</feature>
<dbReference type="CTD" id="57211"/>
<dbReference type="InterPro" id="IPR000203">
    <property type="entry name" value="GPS"/>
</dbReference>
<dbReference type="GO" id="GO:0043236">
    <property type="term" value="F:laminin binding"/>
    <property type="evidence" value="ECO:0007669"/>
    <property type="project" value="TreeGrafter"/>
</dbReference>
<keyword evidence="9" id="KW-1015">Disulfide bond</keyword>
<dbReference type="SUPFAM" id="SSF81321">
    <property type="entry name" value="Family A G protein-coupled receptor-like"/>
    <property type="match status" value="1"/>
</dbReference>
<evidence type="ECO:0000256" key="10">
    <source>
        <dbReference type="ARBA" id="ARBA00023170"/>
    </source>
</evidence>
<feature type="compositionally biased region" description="Polar residues" evidence="15">
    <location>
        <begin position="572"/>
        <end position="581"/>
    </location>
</feature>
<evidence type="ECO:0000256" key="13">
    <source>
        <dbReference type="ARBA" id="ARBA00069922"/>
    </source>
</evidence>
<feature type="compositionally biased region" description="Low complexity" evidence="15">
    <location>
        <begin position="72"/>
        <end position="87"/>
    </location>
</feature>
<dbReference type="RefSeq" id="XP_030261166.1">
    <property type="nucleotide sequence ID" value="XM_030405306.1"/>
</dbReference>
<gene>
    <name evidence="19" type="primary">adgrg6</name>
</gene>
<feature type="region of interest" description="Disordered" evidence="15">
    <location>
        <begin position="1335"/>
        <end position="1408"/>
    </location>
</feature>
<organism evidence="19 20">
    <name type="scientific">Sparus aurata</name>
    <name type="common">Gilthead sea bream</name>
    <dbReference type="NCBI Taxonomy" id="8175"/>
    <lineage>
        <taxon>Eukaryota</taxon>
        <taxon>Metazoa</taxon>
        <taxon>Chordata</taxon>
        <taxon>Craniata</taxon>
        <taxon>Vertebrata</taxon>
        <taxon>Euteleostomi</taxon>
        <taxon>Actinopterygii</taxon>
        <taxon>Neopterygii</taxon>
        <taxon>Teleostei</taxon>
        <taxon>Neoteleostei</taxon>
        <taxon>Acanthomorphata</taxon>
        <taxon>Eupercaria</taxon>
        <taxon>Spariformes</taxon>
        <taxon>Sparidae</taxon>
        <taxon>Sparus</taxon>
    </lineage>
</organism>
<comment type="similarity">
    <text evidence="2">Belongs to the G-protein coupled receptor 2 family. Adhesion G-protein coupled receptor (ADGR) subfamily.</text>
</comment>
<dbReference type="InterPro" id="IPR057244">
    <property type="entry name" value="GAIN_B"/>
</dbReference>